<sequence length="253" mass="25807">MMKHSKVFASAATLALVLSACGSGDEPVDGQTIMVFAAASLKSAFTEIGEQFNTDNPGTTVEFSFAGSSDLVTQLTQGAQADVFASADTLNMDKAAQAGLLDGEPVNFASNTLTIAVAPRNPKRIRSFQDLTKPGLAVVVCAPQVPCGSAAQRVEKAAGVDIKPVSEEASVSDVLNKVTTGQADAGLVYVTDAAGAAGKVSAVQFPESADAVNIYPIAALKSSEHQGLARKFIDAVTGQAGQKTLSAAGFAQP</sequence>
<feature type="chain" id="PRO_5040988862" evidence="5">
    <location>
        <begin position="23"/>
        <end position="253"/>
    </location>
</feature>
<reference evidence="6 7" key="1">
    <citation type="journal article" date="2019" name="Emerg. Microbes Infect.">
        <title>Comprehensive subspecies identification of 175 nontuberculous mycobacteria species based on 7547 genomic profiles.</title>
        <authorList>
            <person name="Matsumoto Y."/>
            <person name="Kinjo T."/>
            <person name="Motooka D."/>
            <person name="Nabeya D."/>
            <person name="Jung N."/>
            <person name="Uechi K."/>
            <person name="Horii T."/>
            <person name="Iida T."/>
            <person name="Fujita J."/>
            <person name="Nakamura S."/>
        </authorList>
    </citation>
    <scope>NUCLEOTIDE SEQUENCE [LARGE SCALE GENOMIC DNA]</scope>
    <source>
        <strain evidence="6 7">JCM 6399</strain>
    </source>
</reference>
<evidence type="ECO:0000313" key="6">
    <source>
        <dbReference type="EMBL" id="BBY91247.1"/>
    </source>
</evidence>
<dbReference type="InterPro" id="IPR050682">
    <property type="entry name" value="ModA/WtpA"/>
</dbReference>
<dbReference type="InterPro" id="IPR005950">
    <property type="entry name" value="ModA"/>
</dbReference>
<dbReference type="KEGG" id="mgau:MGALJ_09160"/>
<dbReference type="PANTHER" id="PTHR30632">
    <property type="entry name" value="MOLYBDATE-BINDING PERIPLASMIC PROTEIN"/>
    <property type="match status" value="1"/>
</dbReference>
<dbReference type="Gene3D" id="3.40.190.10">
    <property type="entry name" value="Periplasmic binding protein-like II"/>
    <property type="match status" value="2"/>
</dbReference>
<dbReference type="Pfam" id="PF13531">
    <property type="entry name" value="SBP_bac_11"/>
    <property type="match status" value="1"/>
</dbReference>
<feature type="signal peptide" evidence="5">
    <location>
        <begin position="1"/>
        <end position="22"/>
    </location>
</feature>
<keyword evidence="2 4" id="KW-0479">Metal-binding</keyword>
<organism evidence="6 7">
    <name type="scientific">Mycobacterium gallinarum</name>
    <dbReference type="NCBI Taxonomy" id="39689"/>
    <lineage>
        <taxon>Bacteria</taxon>
        <taxon>Bacillati</taxon>
        <taxon>Actinomycetota</taxon>
        <taxon>Actinomycetes</taxon>
        <taxon>Mycobacteriales</taxon>
        <taxon>Mycobacteriaceae</taxon>
        <taxon>Mycobacterium</taxon>
    </lineage>
</organism>
<feature type="binding site" evidence="4">
    <location>
        <position position="68"/>
    </location>
    <ligand>
        <name>molybdate</name>
        <dbReference type="ChEBI" id="CHEBI:36264"/>
    </ligand>
</feature>
<dbReference type="GO" id="GO:0046872">
    <property type="term" value="F:metal ion binding"/>
    <property type="evidence" value="ECO:0007669"/>
    <property type="project" value="UniProtKB-KW"/>
</dbReference>
<feature type="binding site" evidence="4">
    <location>
        <position position="189"/>
    </location>
    <ligand>
        <name>molybdate</name>
        <dbReference type="ChEBI" id="CHEBI:36264"/>
    </ligand>
</feature>
<dbReference type="GO" id="GO:0030973">
    <property type="term" value="F:molybdate ion binding"/>
    <property type="evidence" value="ECO:0007669"/>
    <property type="project" value="TreeGrafter"/>
</dbReference>
<dbReference type="PIRSF" id="PIRSF004846">
    <property type="entry name" value="ModA"/>
    <property type="match status" value="1"/>
</dbReference>
<proteinExistence type="inferred from homology"/>
<accession>A0A9W4BBS5</accession>
<evidence type="ECO:0000256" key="2">
    <source>
        <dbReference type="ARBA" id="ARBA00022723"/>
    </source>
</evidence>
<feature type="binding site" evidence="4">
    <location>
        <position position="40"/>
    </location>
    <ligand>
        <name>molybdate</name>
        <dbReference type="ChEBI" id="CHEBI:36264"/>
    </ligand>
</feature>
<protein>
    <submittedName>
        <fullName evidence="6">Molybdate-binding protein</fullName>
    </submittedName>
</protein>
<keyword evidence="7" id="KW-1185">Reference proteome</keyword>
<evidence type="ECO:0000256" key="1">
    <source>
        <dbReference type="ARBA" id="ARBA00009175"/>
    </source>
</evidence>
<dbReference type="NCBIfam" id="TIGR01256">
    <property type="entry name" value="modA"/>
    <property type="match status" value="1"/>
</dbReference>
<comment type="similarity">
    <text evidence="1">Belongs to the bacterial solute-binding protein ModA family.</text>
</comment>
<name>A0A9W4BBS5_9MYCO</name>
<dbReference type="AlphaFoldDB" id="A0A9W4BBS5"/>
<dbReference type="PROSITE" id="PS51257">
    <property type="entry name" value="PROKAR_LIPOPROTEIN"/>
    <property type="match status" value="1"/>
</dbReference>
<evidence type="ECO:0000256" key="5">
    <source>
        <dbReference type="SAM" id="SignalP"/>
    </source>
</evidence>
<dbReference type="PANTHER" id="PTHR30632:SF0">
    <property type="entry name" value="SULFATE-BINDING PROTEIN"/>
    <property type="match status" value="1"/>
</dbReference>
<keyword evidence="4" id="KW-0500">Molybdenum</keyword>
<dbReference type="SUPFAM" id="SSF53850">
    <property type="entry name" value="Periplasmic binding protein-like II"/>
    <property type="match status" value="1"/>
</dbReference>
<evidence type="ECO:0000256" key="3">
    <source>
        <dbReference type="ARBA" id="ARBA00022729"/>
    </source>
</evidence>
<evidence type="ECO:0000256" key="4">
    <source>
        <dbReference type="PIRSR" id="PIRSR004846-1"/>
    </source>
</evidence>
<dbReference type="CDD" id="cd13538">
    <property type="entry name" value="PBP2_ModA_like_1"/>
    <property type="match status" value="1"/>
</dbReference>
<keyword evidence="3 5" id="KW-0732">Signal</keyword>
<gene>
    <name evidence="6" type="primary">modA</name>
    <name evidence="6" type="ORF">MGALJ_09160</name>
</gene>
<evidence type="ECO:0000313" key="7">
    <source>
        <dbReference type="Proteomes" id="UP000465785"/>
    </source>
</evidence>
<dbReference type="EMBL" id="AP022601">
    <property type="protein sequence ID" value="BBY91247.1"/>
    <property type="molecule type" value="Genomic_DNA"/>
</dbReference>
<feature type="binding site" evidence="4">
    <location>
        <position position="171"/>
    </location>
    <ligand>
        <name>molybdate</name>
        <dbReference type="ChEBI" id="CHEBI:36264"/>
    </ligand>
</feature>
<dbReference type="GO" id="GO:0015689">
    <property type="term" value="P:molybdate ion transport"/>
    <property type="evidence" value="ECO:0007669"/>
    <property type="project" value="InterPro"/>
</dbReference>
<dbReference type="Proteomes" id="UP000465785">
    <property type="component" value="Chromosome"/>
</dbReference>